<dbReference type="EMBL" id="UINC01005400">
    <property type="protein sequence ID" value="SVA21084.1"/>
    <property type="molecule type" value="Genomic_DNA"/>
</dbReference>
<dbReference type="AlphaFoldDB" id="A0A381TZ39"/>
<gene>
    <name evidence="1" type="ORF">METZ01_LOCUS73938</name>
</gene>
<protein>
    <submittedName>
        <fullName evidence="1">Uncharacterized protein</fullName>
    </submittedName>
</protein>
<sequence length="244" mass="26853">MFATMCMAITSAYADNHAQVPVYGGVNALACDYVEGKGIDDLLRVSEKWNGWASKNFSKIYTGNVLTPHYYDESAADVYWVGFSPSFADQGTTQSEWQTKGANMQEEFDSVMTCKSHSQFAWVQIRDESGDTDTGIVDFSACNMSPEATQEEMAAADSQMNEFLSKIESSVRIYRWYPLQGIADENQGIDYFQASWHESLEAKGANSDKFVINGGLQVRNALYGSLNDCSGGPSSTFVRVGGSE</sequence>
<proteinExistence type="predicted"/>
<organism evidence="1">
    <name type="scientific">marine metagenome</name>
    <dbReference type="NCBI Taxonomy" id="408172"/>
    <lineage>
        <taxon>unclassified sequences</taxon>
        <taxon>metagenomes</taxon>
        <taxon>ecological metagenomes</taxon>
    </lineage>
</organism>
<evidence type="ECO:0000313" key="1">
    <source>
        <dbReference type="EMBL" id="SVA21084.1"/>
    </source>
</evidence>
<reference evidence="1" key="1">
    <citation type="submission" date="2018-05" db="EMBL/GenBank/DDBJ databases">
        <authorList>
            <person name="Lanie J.A."/>
            <person name="Ng W.-L."/>
            <person name="Kazmierczak K.M."/>
            <person name="Andrzejewski T.M."/>
            <person name="Davidsen T.M."/>
            <person name="Wayne K.J."/>
            <person name="Tettelin H."/>
            <person name="Glass J.I."/>
            <person name="Rusch D."/>
            <person name="Podicherti R."/>
            <person name="Tsui H.-C.T."/>
            <person name="Winkler M.E."/>
        </authorList>
    </citation>
    <scope>NUCLEOTIDE SEQUENCE</scope>
</reference>
<name>A0A381TZ39_9ZZZZ</name>
<accession>A0A381TZ39</accession>